<proteinExistence type="predicted"/>
<dbReference type="HOGENOM" id="CLU_3137025_0_0_9"/>
<organism evidence="1 2">
    <name type="scientific">Lactobacillus iners DSM 13335</name>
    <dbReference type="NCBI Taxonomy" id="525328"/>
    <lineage>
        <taxon>Bacteria</taxon>
        <taxon>Bacillati</taxon>
        <taxon>Bacillota</taxon>
        <taxon>Bacilli</taxon>
        <taxon>Lactobacillales</taxon>
        <taxon>Lactobacillaceae</taxon>
        <taxon>Lactobacillus</taxon>
    </lineage>
</organism>
<reference evidence="1 2" key="1">
    <citation type="submission" date="2009-09" db="EMBL/GenBank/DDBJ databases">
        <authorList>
            <person name="Qin X."/>
            <person name="Bachman B."/>
            <person name="Battles P."/>
            <person name="Bell A."/>
            <person name="Bess C."/>
            <person name="Bickham C."/>
            <person name="Chaboub L."/>
            <person name="Chen D."/>
            <person name="Coyle M."/>
            <person name="Deiros D.R."/>
            <person name="Dinh H."/>
            <person name="Forbes L."/>
            <person name="Fowler G."/>
            <person name="Francisco L."/>
            <person name="Fu Q."/>
            <person name="Gubbala S."/>
            <person name="Hale W."/>
            <person name="Han Y."/>
            <person name="Hemphill L."/>
            <person name="Highlander S.K."/>
            <person name="Hirani K."/>
            <person name="Hogues M."/>
            <person name="Jackson L."/>
            <person name="Jakkamsetti A."/>
            <person name="Javaid M."/>
            <person name="Jiang H."/>
            <person name="Korchina V."/>
            <person name="Kovar C."/>
            <person name="Lara F."/>
            <person name="Lee S."/>
            <person name="Mata R."/>
            <person name="Mathew T."/>
            <person name="Moen C."/>
            <person name="Morales K."/>
            <person name="Munidasa M."/>
            <person name="Nazareth L."/>
            <person name="Ngo R."/>
            <person name="Nguyen L."/>
            <person name="Okwuonu G."/>
            <person name="Ongeri F."/>
            <person name="Patil S."/>
            <person name="Petrosino J."/>
            <person name="Pham C."/>
            <person name="Pham P."/>
            <person name="Pu L.-L."/>
            <person name="Puazo M."/>
            <person name="Raj R."/>
            <person name="Reid J."/>
            <person name="Rouhana J."/>
            <person name="Saada N."/>
            <person name="Shang Y."/>
            <person name="Simmons D."/>
            <person name="Thornton R."/>
            <person name="Warren J."/>
            <person name="Weissenberger G."/>
            <person name="Zhang J."/>
            <person name="Zhang L."/>
            <person name="Zhou C."/>
            <person name="Zhu D."/>
            <person name="Muzny D."/>
            <person name="Worley K."/>
            <person name="Gibbs R."/>
        </authorList>
    </citation>
    <scope>NUCLEOTIDE SEQUENCE [LARGE SCALE GENOMIC DNA]</scope>
    <source>
        <strain evidence="1 2">DSM 13335</strain>
    </source>
</reference>
<sequence>MISIIIKIKTLRRKMAIIITMAGEGKRARKMFNTNLPKFEIKINNKSFF</sequence>
<evidence type="ECO:0000313" key="1">
    <source>
        <dbReference type="EMBL" id="EEW51953.1"/>
    </source>
</evidence>
<accession>C8PB04</accession>
<dbReference type="EMBL" id="ACLN01000004">
    <property type="protein sequence ID" value="EEW51953.1"/>
    <property type="molecule type" value="Genomic_DNA"/>
</dbReference>
<dbReference type="AlphaFoldDB" id="C8PB04"/>
<keyword evidence="2" id="KW-1185">Reference proteome</keyword>
<gene>
    <name evidence="1" type="ORF">HMPREF0520_0274</name>
</gene>
<dbReference type="Proteomes" id="UP000004115">
    <property type="component" value="Unassembled WGS sequence"/>
</dbReference>
<evidence type="ECO:0000313" key="2">
    <source>
        <dbReference type="Proteomes" id="UP000004115"/>
    </source>
</evidence>
<name>C8PB04_9LACO</name>
<comment type="caution">
    <text evidence="1">The sequence shown here is derived from an EMBL/GenBank/DDBJ whole genome shotgun (WGS) entry which is preliminary data.</text>
</comment>
<protein>
    <submittedName>
        <fullName evidence="1">Uncharacterized protein</fullName>
    </submittedName>
</protein>